<protein>
    <submittedName>
        <fullName evidence="2">Uncharacterized protein YcfJ</fullName>
    </submittedName>
</protein>
<gene>
    <name evidence="2" type="ORF">L613_004800000150</name>
</gene>
<accession>A0A562D8H0</accession>
<keyword evidence="3" id="KW-1185">Reference proteome</keyword>
<sequence length="184" mass="20459">MRLSLQIPVLCLACSFGLAAGAQEPDSRKGEQPEAPVRVVPAENVRFDYAQVLRVEPVYQTLRATRTEERCDDVPVVEVRSRASKAGAESPGVLERMVESVKGMFREETPRAKPDPAPVSATPRGGANCRLVQVERQFQRPIAYDVDYVYKGTKYRSRLAEDPGNRLRIRVSVTPWVGEPAHSP</sequence>
<reference evidence="2 3" key="1">
    <citation type="submission" date="2019-07" db="EMBL/GenBank/DDBJ databases">
        <title>Genome sequencing of lignin-degrading bacterial isolates.</title>
        <authorList>
            <person name="Gladden J."/>
        </authorList>
    </citation>
    <scope>NUCLEOTIDE SEQUENCE [LARGE SCALE GENOMIC DNA]</scope>
    <source>
        <strain evidence="2 3">J19</strain>
    </source>
</reference>
<feature type="chain" id="PRO_5021849181" evidence="1">
    <location>
        <begin position="23"/>
        <end position="184"/>
    </location>
</feature>
<name>A0A562D8H0_9GAMM</name>
<dbReference type="EMBL" id="VLJS01000078">
    <property type="protein sequence ID" value="TWH06069.1"/>
    <property type="molecule type" value="Genomic_DNA"/>
</dbReference>
<feature type="signal peptide" evidence="1">
    <location>
        <begin position="1"/>
        <end position="22"/>
    </location>
</feature>
<dbReference type="RefSeq" id="WP_026010527.1">
    <property type="nucleotide sequence ID" value="NZ_VLJS01000078.1"/>
</dbReference>
<dbReference type="OrthoDB" id="8909257at2"/>
<dbReference type="AlphaFoldDB" id="A0A562D8H0"/>
<dbReference type="Proteomes" id="UP000321583">
    <property type="component" value="Unassembled WGS sequence"/>
</dbReference>
<organism evidence="2 3">
    <name type="scientific">Pseudoxanthomonas taiwanensis J19</name>
    <dbReference type="NCBI Taxonomy" id="935569"/>
    <lineage>
        <taxon>Bacteria</taxon>
        <taxon>Pseudomonadati</taxon>
        <taxon>Pseudomonadota</taxon>
        <taxon>Gammaproteobacteria</taxon>
        <taxon>Lysobacterales</taxon>
        <taxon>Lysobacteraceae</taxon>
        <taxon>Pseudoxanthomonas</taxon>
    </lineage>
</organism>
<keyword evidence="1" id="KW-0732">Signal</keyword>
<evidence type="ECO:0000256" key="1">
    <source>
        <dbReference type="SAM" id="SignalP"/>
    </source>
</evidence>
<evidence type="ECO:0000313" key="2">
    <source>
        <dbReference type="EMBL" id="TWH06069.1"/>
    </source>
</evidence>
<proteinExistence type="predicted"/>
<comment type="caution">
    <text evidence="2">The sequence shown here is derived from an EMBL/GenBank/DDBJ whole genome shotgun (WGS) entry which is preliminary data.</text>
</comment>
<evidence type="ECO:0000313" key="3">
    <source>
        <dbReference type="Proteomes" id="UP000321583"/>
    </source>
</evidence>